<feature type="domain" description="RagB/SusD" evidence="6">
    <location>
        <begin position="280"/>
        <end position="535"/>
    </location>
</feature>
<dbReference type="PROSITE" id="PS51257">
    <property type="entry name" value="PROKAR_LIPOPROTEIN"/>
    <property type="match status" value="1"/>
</dbReference>
<evidence type="ECO:0000259" key="7">
    <source>
        <dbReference type="Pfam" id="PF14322"/>
    </source>
</evidence>
<proteinExistence type="inferred from homology"/>
<dbReference type="Proteomes" id="UP000233618">
    <property type="component" value="Unassembled WGS sequence"/>
</dbReference>
<protein>
    <submittedName>
        <fullName evidence="8">RagB/SusD family nutrient uptake outer membrane protein</fullName>
    </submittedName>
</protein>
<evidence type="ECO:0000259" key="6">
    <source>
        <dbReference type="Pfam" id="PF07980"/>
    </source>
</evidence>
<keyword evidence="5" id="KW-0998">Cell outer membrane</keyword>
<comment type="subcellular location">
    <subcellularLocation>
        <location evidence="1">Cell outer membrane</location>
    </subcellularLocation>
</comment>
<feature type="domain" description="SusD-like N-terminal" evidence="7">
    <location>
        <begin position="100"/>
        <end position="234"/>
    </location>
</feature>
<dbReference type="Pfam" id="PF07980">
    <property type="entry name" value="SusD_RagB"/>
    <property type="match status" value="1"/>
</dbReference>
<dbReference type="InterPro" id="IPR033985">
    <property type="entry name" value="SusD-like_N"/>
</dbReference>
<evidence type="ECO:0000313" key="8">
    <source>
        <dbReference type="EMBL" id="PKQ67271.1"/>
    </source>
</evidence>
<comment type="similarity">
    <text evidence="2">Belongs to the SusD family.</text>
</comment>
<dbReference type="RefSeq" id="WP_101309253.1">
    <property type="nucleotide sequence ID" value="NZ_MVDE01000009.1"/>
</dbReference>
<evidence type="ECO:0000256" key="5">
    <source>
        <dbReference type="ARBA" id="ARBA00023237"/>
    </source>
</evidence>
<keyword evidence="3" id="KW-0732">Signal</keyword>
<dbReference type="SUPFAM" id="SSF48452">
    <property type="entry name" value="TPR-like"/>
    <property type="match status" value="1"/>
</dbReference>
<keyword evidence="9" id="KW-1185">Reference proteome</keyword>
<reference evidence="8 9" key="1">
    <citation type="journal article" date="2017" name="Front. Microbiol.">
        <title>Labilibaculum manganireducens gen. nov., sp. nov. and Labilibaculum filiforme sp. nov., Novel Bacteroidetes Isolated from Subsurface Sediments of the Baltic Sea.</title>
        <authorList>
            <person name="Vandieken V."/>
            <person name="Marshall I.P."/>
            <person name="Niemann H."/>
            <person name="Engelen B."/>
            <person name="Cypionka H."/>
        </authorList>
    </citation>
    <scope>NUCLEOTIDE SEQUENCE [LARGE SCALE GENOMIC DNA]</scope>
    <source>
        <strain evidence="8 9">59.10-2M</strain>
    </source>
</reference>
<evidence type="ECO:0000256" key="2">
    <source>
        <dbReference type="ARBA" id="ARBA00006275"/>
    </source>
</evidence>
<dbReference type="EMBL" id="MVDE01000009">
    <property type="protein sequence ID" value="PKQ67271.1"/>
    <property type="molecule type" value="Genomic_DNA"/>
</dbReference>
<dbReference type="Pfam" id="PF14322">
    <property type="entry name" value="SusD-like_3"/>
    <property type="match status" value="1"/>
</dbReference>
<evidence type="ECO:0000256" key="4">
    <source>
        <dbReference type="ARBA" id="ARBA00023136"/>
    </source>
</evidence>
<evidence type="ECO:0000256" key="1">
    <source>
        <dbReference type="ARBA" id="ARBA00004442"/>
    </source>
</evidence>
<dbReference type="AlphaFoldDB" id="A0A2N3IAB0"/>
<keyword evidence="4" id="KW-0472">Membrane</keyword>
<sequence>MKLIYKKERIYVKPAFTGFILLLAILFGGCVKLDEEVYSEVLEETFTATEADVTALIASGYTPLRYIMGWQGLFDIQEEPGDIIITPTRPNGWDDGGTYKRMHFHTWDNEQWQCRNTWLTCYEAINNVNRVMSQIQSGSLPIEEEQSVKVLAELRALRALWYSILCDTHGNVPLVIAYNDELPKQSSRADIYKFIIDELTDTDVIENLTEVVDQTTYGRITKWAAYQLLARMYLNAEVYSGTAEWEKCILACNKVIACEKYDLESNYKDIFKVDNEDSDEIVFAVPYDNKNGTGWNAHMKQLLPAHRDVFNMTAQPWGGSSANPQFINSYDPQDKRFDATWLHGDQLNATNGSVVMTLVNKMPSIYDCEFEEGYRVCKYEIEAGCKSNMSNDLPYFRYADVLLMKAECLLRTGKSDEAAVLVSEVRTRDFDDINDAKVTGAELLGNTTIQYGTLAEDGTIDSPGDQSAVLYGRFLDELGWEFAAEFRRRTDMIRFGVYQTKSWYNHEPQGAHTILFPIGLEELNTNSNLVQNPGYTGG</sequence>
<dbReference type="CDD" id="cd08977">
    <property type="entry name" value="SusD"/>
    <property type="match status" value="1"/>
</dbReference>
<name>A0A2N3IAB0_9BACT</name>
<dbReference type="InterPro" id="IPR012944">
    <property type="entry name" value="SusD_RagB_dom"/>
</dbReference>
<dbReference type="InterPro" id="IPR011990">
    <property type="entry name" value="TPR-like_helical_dom_sf"/>
</dbReference>
<dbReference type="GO" id="GO:0009279">
    <property type="term" value="C:cell outer membrane"/>
    <property type="evidence" value="ECO:0007669"/>
    <property type="project" value="UniProtKB-SubCell"/>
</dbReference>
<evidence type="ECO:0000256" key="3">
    <source>
        <dbReference type="ARBA" id="ARBA00022729"/>
    </source>
</evidence>
<evidence type="ECO:0000313" key="9">
    <source>
        <dbReference type="Proteomes" id="UP000233618"/>
    </source>
</evidence>
<dbReference type="Gene3D" id="1.25.40.390">
    <property type="match status" value="1"/>
</dbReference>
<comment type="caution">
    <text evidence="8">The sequence shown here is derived from an EMBL/GenBank/DDBJ whole genome shotgun (WGS) entry which is preliminary data.</text>
</comment>
<gene>
    <name evidence="8" type="ORF">BZG01_07700</name>
</gene>
<accession>A0A2N3IAB0</accession>
<organism evidence="8 9">
    <name type="scientific">Labilibaculum manganireducens</name>
    <dbReference type="NCBI Taxonomy" id="1940525"/>
    <lineage>
        <taxon>Bacteria</taxon>
        <taxon>Pseudomonadati</taxon>
        <taxon>Bacteroidota</taxon>
        <taxon>Bacteroidia</taxon>
        <taxon>Marinilabiliales</taxon>
        <taxon>Marinifilaceae</taxon>
        <taxon>Labilibaculum</taxon>
    </lineage>
</organism>